<name>A0A1X6P9E1_PORUM</name>
<dbReference type="AlphaFoldDB" id="A0A1X6P9E1"/>
<dbReference type="SUPFAM" id="SSF54593">
    <property type="entry name" value="Glyoxalase/Bleomycin resistance protein/Dihydroxybiphenyl dioxygenase"/>
    <property type="match status" value="1"/>
</dbReference>
<sequence>MGRSLDFYLDVLHFDILFTADHGGDKRVPPAVHPRDGTALAMVRLGAAALLLQAVDEMPAAVRGAWPAGAARPGAGMSVYLLGLDPDGLVASLPPHVHVAQAPATQPSGMREAVLIDPVNGYAIAVGKSMGRPGGGG</sequence>
<reference evidence="1 2" key="1">
    <citation type="submission" date="2017-03" db="EMBL/GenBank/DDBJ databases">
        <title>WGS assembly of Porphyra umbilicalis.</title>
        <authorList>
            <person name="Brawley S.H."/>
            <person name="Blouin N.A."/>
            <person name="Ficko-Blean E."/>
            <person name="Wheeler G.L."/>
            <person name="Lohr M."/>
            <person name="Goodson H.V."/>
            <person name="Jenkins J.W."/>
            <person name="Blaby-Haas C.E."/>
            <person name="Helliwell K.E."/>
            <person name="Chan C."/>
            <person name="Marriage T."/>
            <person name="Bhattacharya D."/>
            <person name="Klein A.S."/>
            <person name="Badis Y."/>
            <person name="Brodie J."/>
            <person name="Cao Y."/>
            <person name="Collen J."/>
            <person name="Dittami S.M."/>
            <person name="Gachon C.M."/>
            <person name="Green B.R."/>
            <person name="Karpowicz S."/>
            <person name="Kim J.W."/>
            <person name="Kudahl U."/>
            <person name="Lin S."/>
            <person name="Michel G."/>
            <person name="Mittag M."/>
            <person name="Olson B.J."/>
            <person name="Pangilinan J."/>
            <person name="Peng Y."/>
            <person name="Qiu H."/>
            <person name="Shu S."/>
            <person name="Singer J.T."/>
            <person name="Smith A.G."/>
            <person name="Sprecher B.N."/>
            <person name="Wagner V."/>
            <person name="Wang W."/>
            <person name="Wang Z.-Y."/>
            <person name="Yan J."/>
            <person name="Yarish C."/>
            <person name="Zoeuner-Riek S."/>
            <person name="Zhuang Y."/>
            <person name="Zou Y."/>
            <person name="Lindquist E.A."/>
            <person name="Grimwood J."/>
            <person name="Barry K."/>
            <person name="Rokhsar D.S."/>
            <person name="Schmutz J."/>
            <person name="Stiller J.W."/>
            <person name="Grossman A.R."/>
            <person name="Prochnik S.E."/>
        </authorList>
    </citation>
    <scope>NUCLEOTIDE SEQUENCE [LARGE SCALE GENOMIC DNA]</scope>
    <source>
        <strain evidence="1">4086291</strain>
    </source>
</reference>
<gene>
    <name evidence="1" type="ORF">BU14_0148s0023</name>
</gene>
<proteinExistence type="predicted"/>
<accession>A0A1X6P9E1</accession>
<evidence type="ECO:0000313" key="2">
    <source>
        <dbReference type="Proteomes" id="UP000218209"/>
    </source>
</evidence>
<dbReference type="Proteomes" id="UP000218209">
    <property type="component" value="Unassembled WGS sequence"/>
</dbReference>
<dbReference type="Gene3D" id="3.10.180.10">
    <property type="entry name" value="2,3-Dihydroxybiphenyl 1,2-Dioxygenase, domain 1"/>
    <property type="match status" value="1"/>
</dbReference>
<protein>
    <recommendedName>
        <fullName evidence="3">Glyoxalase/fosfomycin resistance/dioxygenase domain-containing protein</fullName>
    </recommendedName>
</protein>
<dbReference type="InterPro" id="IPR029068">
    <property type="entry name" value="Glyas_Bleomycin-R_OHBP_Dase"/>
</dbReference>
<dbReference type="EMBL" id="KV918838">
    <property type="protein sequence ID" value="OSX77447.1"/>
    <property type="molecule type" value="Genomic_DNA"/>
</dbReference>
<evidence type="ECO:0008006" key="3">
    <source>
        <dbReference type="Google" id="ProtNLM"/>
    </source>
</evidence>
<organism evidence="1 2">
    <name type="scientific">Porphyra umbilicalis</name>
    <name type="common">Purple laver</name>
    <name type="synonym">Red alga</name>
    <dbReference type="NCBI Taxonomy" id="2786"/>
    <lineage>
        <taxon>Eukaryota</taxon>
        <taxon>Rhodophyta</taxon>
        <taxon>Bangiophyceae</taxon>
        <taxon>Bangiales</taxon>
        <taxon>Bangiaceae</taxon>
        <taxon>Porphyra</taxon>
    </lineage>
</organism>
<evidence type="ECO:0000313" key="1">
    <source>
        <dbReference type="EMBL" id="OSX77447.1"/>
    </source>
</evidence>
<keyword evidence="2" id="KW-1185">Reference proteome</keyword>